<name>A0A4R3P0L3_9VIBR</name>
<accession>A0A4R3P0L3</accession>
<organism evidence="1 4">
    <name type="scientific">Vibrio crassostreae</name>
    <dbReference type="NCBI Taxonomy" id="246167"/>
    <lineage>
        <taxon>Bacteria</taxon>
        <taxon>Pseudomonadati</taxon>
        <taxon>Pseudomonadota</taxon>
        <taxon>Gammaproteobacteria</taxon>
        <taxon>Vibrionales</taxon>
        <taxon>Vibrionaceae</taxon>
        <taxon>Vibrio</taxon>
    </lineage>
</organism>
<evidence type="ECO:0000313" key="4">
    <source>
        <dbReference type="Proteomes" id="UP000049495"/>
    </source>
</evidence>
<dbReference type="EMBL" id="CCJX01000154">
    <property type="protein sequence ID" value="CDT51387.1"/>
    <property type="molecule type" value="Genomic_DNA"/>
</dbReference>
<sequence>MNNTELCEHMATKMSKYPNLTQHKTLIKSGGNEGKVRHHGLKSSVVASTVWFEAKPSFKLFTVKATGGWNKFNTSLRSLAINTGDSNGYELHYFPLDYIDKVLDILAE</sequence>
<evidence type="ECO:0000313" key="1">
    <source>
        <dbReference type="EMBL" id="CDS97687.1"/>
    </source>
</evidence>
<protein>
    <submittedName>
        <fullName evidence="1">Uncharacterized protein</fullName>
    </submittedName>
</protein>
<keyword evidence="3" id="KW-1185">Reference proteome</keyword>
<dbReference type="Proteomes" id="UP000049077">
    <property type="component" value="Unassembled WGS sequence"/>
</dbReference>
<dbReference type="RefSeq" id="WP_055318394.1">
    <property type="nucleotide sequence ID" value="NZ_CAWMQT010000154.1"/>
</dbReference>
<evidence type="ECO:0000313" key="2">
    <source>
        <dbReference type="EMBL" id="CDT51387.1"/>
    </source>
</evidence>
<dbReference type="EMBL" id="CCJV01000033">
    <property type="protein sequence ID" value="CDS97687.1"/>
    <property type="molecule type" value="Genomic_DNA"/>
</dbReference>
<gene>
    <name evidence="2" type="ORF">VCR4J5_670012</name>
    <name evidence="1" type="ORF">VCR5J5_1280003</name>
</gene>
<dbReference type="AlphaFoldDB" id="A0A4R3P0L3"/>
<comment type="caution">
    <text evidence="1">The sequence shown here is derived from an EMBL/GenBank/DDBJ whole genome shotgun (WGS) entry which is preliminary data.</text>
</comment>
<evidence type="ECO:0000313" key="3">
    <source>
        <dbReference type="Proteomes" id="UP000049077"/>
    </source>
</evidence>
<reference evidence="4" key="2">
    <citation type="submission" date="2014-06" db="EMBL/GenBank/DDBJ databases">
        <authorList>
            <person name="Le Roux Frederique"/>
        </authorList>
    </citation>
    <scope>NUCLEOTIDE SEQUENCE [LARGE SCALE GENOMIC DNA]</scope>
    <source>
        <strain evidence="4">J5-5</strain>
    </source>
</reference>
<proteinExistence type="predicted"/>
<reference evidence="1 3" key="1">
    <citation type="submission" date="2014-06" db="EMBL/GenBank/DDBJ databases">
        <authorList>
            <person name="Le Roux F."/>
        </authorList>
    </citation>
    <scope>NUCLEOTIDE SEQUENCE</scope>
    <source>
        <strain evidence="2 3">J5-4</strain>
        <strain evidence="1">J5-5</strain>
    </source>
</reference>
<dbReference type="Proteomes" id="UP000049495">
    <property type="component" value="Unassembled WGS sequence"/>
</dbReference>